<feature type="compositionally biased region" description="Low complexity" evidence="1">
    <location>
        <begin position="63"/>
        <end position="75"/>
    </location>
</feature>
<dbReference type="InterPro" id="IPR036315">
    <property type="entry name" value="BRCA2_hlx_sf"/>
</dbReference>
<evidence type="ECO:0000256" key="1">
    <source>
        <dbReference type="SAM" id="MobiDB-lite"/>
    </source>
</evidence>
<dbReference type="Pfam" id="PF09169">
    <property type="entry name" value="BRCA-2_helical"/>
    <property type="match status" value="1"/>
</dbReference>
<feature type="compositionally biased region" description="Polar residues" evidence="1">
    <location>
        <begin position="285"/>
        <end position="301"/>
    </location>
</feature>
<protein>
    <submittedName>
        <fullName evidence="4">Uncharacterized protein</fullName>
    </submittedName>
</protein>
<comment type="caution">
    <text evidence="4">The sequence shown here is derived from an EMBL/GenBank/DDBJ whole genome shotgun (WGS) entry which is preliminary data.</text>
</comment>
<feature type="compositionally biased region" description="Basic and acidic residues" evidence="1">
    <location>
        <begin position="701"/>
        <end position="712"/>
    </location>
</feature>
<evidence type="ECO:0000259" key="3">
    <source>
        <dbReference type="Pfam" id="PF09169"/>
    </source>
</evidence>
<feature type="compositionally biased region" description="Low complexity" evidence="1">
    <location>
        <begin position="257"/>
        <end position="277"/>
    </location>
</feature>
<reference evidence="4" key="1">
    <citation type="journal article" date="2020" name="Fungal Divers.">
        <title>Resolving the Mortierellaceae phylogeny through synthesis of multi-gene phylogenetics and phylogenomics.</title>
        <authorList>
            <person name="Vandepol N."/>
            <person name="Liber J."/>
            <person name="Desiro A."/>
            <person name="Na H."/>
            <person name="Kennedy M."/>
            <person name="Barry K."/>
            <person name="Grigoriev I.V."/>
            <person name="Miller A.N."/>
            <person name="O'Donnell K."/>
            <person name="Stajich J.E."/>
            <person name="Bonito G."/>
        </authorList>
    </citation>
    <scope>NUCLEOTIDE SEQUENCE</scope>
    <source>
        <strain evidence="4">MES-2147</strain>
    </source>
</reference>
<dbReference type="SUPFAM" id="SSF50249">
    <property type="entry name" value="Nucleic acid-binding proteins"/>
    <property type="match status" value="2"/>
</dbReference>
<feature type="compositionally biased region" description="Basic residues" evidence="1">
    <location>
        <begin position="48"/>
        <end position="59"/>
    </location>
</feature>
<feature type="region of interest" description="Disordered" evidence="1">
    <location>
        <begin position="347"/>
        <end position="366"/>
    </location>
</feature>
<feature type="domain" description="Breast cancer type 2 susceptibility protein helical" evidence="3">
    <location>
        <begin position="1307"/>
        <end position="1380"/>
    </location>
</feature>
<dbReference type="OrthoDB" id="21095at2759"/>
<dbReference type="GO" id="GO:0000724">
    <property type="term" value="P:double-strand break repair via homologous recombination"/>
    <property type="evidence" value="ECO:0007669"/>
    <property type="project" value="InterPro"/>
</dbReference>
<name>A0A9P6MLD5_9FUNG</name>
<feature type="region of interest" description="Disordered" evidence="1">
    <location>
        <begin position="27"/>
        <end position="86"/>
    </location>
</feature>
<evidence type="ECO:0000313" key="5">
    <source>
        <dbReference type="Proteomes" id="UP000749646"/>
    </source>
</evidence>
<dbReference type="Pfam" id="PF09103">
    <property type="entry name" value="BRCA-2_OB1"/>
    <property type="match status" value="1"/>
</dbReference>
<evidence type="ECO:0000313" key="4">
    <source>
        <dbReference type="EMBL" id="KAG0006737.1"/>
    </source>
</evidence>
<feature type="compositionally biased region" description="Polar residues" evidence="1">
    <location>
        <begin position="347"/>
        <end position="362"/>
    </location>
</feature>
<dbReference type="EMBL" id="JAAAHW010000064">
    <property type="protein sequence ID" value="KAG0006737.1"/>
    <property type="molecule type" value="Genomic_DNA"/>
</dbReference>
<accession>A0A9P6MLD5</accession>
<evidence type="ECO:0000259" key="2">
    <source>
        <dbReference type="Pfam" id="PF09103"/>
    </source>
</evidence>
<organism evidence="4 5">
    <name type="scientific">Modicella reniformis</name>
    <dbReference type="NCBI Taxonomy" id="1440133"/>
    <lineage>
        <taxon>Eukaryota</taxon>
        <taxon>Fungi</taxon>
        <taxon>Fungi incertae sedis</taxon>
        <taxon>Mucoromycota</taxon>
        <taxon>Mortierellomycotina</taxon>
        <taxon>Mortierellomycetes</taxon>
        <taxon>Mortierellales</taxon>
        <taxon>Mortierellaceae</taxon>
        <taxon>Modicella</taxon>
    </lineage>
</organism>
<dbReference type="PANTHER" id="PTHR11289:SF0">
    <property type="entry name" value="BREAST CANCER TYPE 2 SUSCEPTIBILITY PROTEIN"/>
    <property type="match status" value="1"/>
</dbReference>
<dbReference type="GO" id="GO:0006355">
    <property type="term" value="P:regulation of DNA-templated transcription"/>
    <property type="evidence" value="ECO:0007669"/>
    <property type="project" value="TreeGrafter"/>
</dbReference>
<keyword evidence="5" id="KW-1185">Reference proteome</keyword>
<dbReference type="InterPro" id="IPR015187">
    <property type="entry name" value="BRCA2_OB_1"/>
</dbReference>
<feature type="region of interest" description="Disordered" evidence="1">
    <location>
        <begin position="560"/>
        <end position="609"/>
    </location>
</feature>
<feature type="region of interest" description="Disordered" evidence="1">
    <location>
        <begin position="1213"/>
        <end position="1236"/>
    </location>
</feature>
<gene>
    <name evidence="4" type="ORF">BGZ65_004415</name>
</gene>
<dbReference type="Proteomes" id="UP000749646">
    <property type="component" value="Unassembled WGS sequence"/>
</dbReference>
<feature type="domain" description="BRCA2 OB1" evidence="2">
    <location>
        <begin position="1385"/>
        <end position="1507"/>
    </location>
</feature>
<dbReference type="SUPFAM" id="SSF81872">
    <property type="entry name" value="BRCA2 helical domain"/>
    <property type="match status" value="1"/>
</dbReference>
<dbReference type="InterPro" id="IPR015252">
    <property type="entry name" value="BRCA2_hlx"/>
</dbReference>
<feature type="region of interest" description="Disordered" evidence="1">
    <location>
        <begin position="693"/>
        <end position="780"/>
    </location>
</feature>
<feature type="compositionally biased region" description="Polar residues" evidence="1">
    <location>
        <begin position="859"/>
        <end position="871"/>
    </location>
</feature>
<sequence>MANPTLIPYYTIMTIRQTPRSRKLELLERSSGSEEHPVLIDSPESPLKKRRYSSPRRQRSRESSASTESTVELTSFASKDNNPFDVDESQDLQELRNLQESLRLVDDVGPQSVLRLQRLPPSCTYGRISQQGLRTYTRMDPDSFSGLHFPMRLDKSPSVTARQWWPHGYRETRRSIPTSPSEAFMRIDTKHILANSRVTQSSSPKSANDAYLEEVDGTLSKSKEHRSNDLVYNENQPSDIDVLVLGTPTKSNRRRLSTSSLSTKSPSSVVGTVLSSSSRRRSFVDQESSLMRTPTRSTYKQCLQGYPSDDSPKTESIGSPSVGIEWSKSLETPTRKRVDFEGGFGTITNSTRKNHQELSPTDSVDELPQITDFVGWSSSLETPPKKKGSESKSRIRNEVLECLRGVPQLILSPDAKAQKGLFQKEGSFSLVSSPLVSEDDDNQQSPELRNEKEDASPVIAQRVKVFEDVEDVEQVGKVDIMTGTPLHFEQDLPATLESEIKLEEGTFDVEAGEVGFTLPGDMLQELEQDILMLPNQELQSQILSESQANIFAGISNSELSKSNEGLQRLPEPEKLSDMDTEVDSVLSGNSVDGETEEATLGKGTRSDMDETAASEYEGGLISQDLTMDNMKPEAWAIKRESYVPTDNEQGIHGDGGHQSREVVSEYEFDSLRFSQLDDGFSAILEASPRKLLSSQSVGVKKGPDQRIDDTEWRSTGATIFGSIKGDPTPDGSANGKSHQVPPSLGGGFISASGQTFTPRSKEAPARAASLFEKDDDDPGDVNNMGTTSRFPQVPARLASLQTISGFQIAEGKKPLAISKAAQEGVALLFRDEDLGVRSTEALLDDRTGSSRNMHAGSAVPQQSETNGMDTTRGSLEVPLQPALLQTFGGFQTAGGKKLPAISKVAKERAAFLFQDKDMGPEPTETSLDEPTCPSVHSGLTAQHQSEAHDMETTQGSIEVPVQPVPPQTFIGFQTAAGNRFPAISKIAQGKAALLLQDEDLGVASTETLADEDGDVPRTTNSGSTLPQNFGGFMSGGGRELAVPSKEALERWSGLFAEDDLPILKALGSVRAAPSSQLGQAKGFTGFSSGMGKALAPISKAAQERALGILEIDMPSITPPITTHKDPVGSIPSNNRLPPASLPGSRPVGTMITGMAPRQPPISPHMNNLKLKSLRAAAVGASSYSNMSMKLLPKSKTPFKPPLQFKSPMKKVLDNATSSSANNSSAGNAPPMKKTTLHPNARIMPVGRTHSPSYSSLFNLQPQGQRTSLCDTLGCPHHLDREELLSLGVPEAAIDMTFVDAQSYRFGSWGAEDAYRDLIARGAALSLLSKIWLSNHYGLIVWKLACYVRSWPQYFQSQMSSWFCPAKVLDQLAYRYEREINLAERPALRKVVEGDEAAARHMVLCIAGVTNEYSEEAKEDMLKVTVTDGWYILPATLDPLLVRAVERRKLKVGSKIHVSRAKLSSGAENGVDILELTGAGSTTTSVSIILQANNTRLARWDTKLGFQRDPLIWTTRLRSISPDGGLVPGVDVVVLRKYPVLFIETLEDGVAKIKRTAREEDRAAEAHWEQMRKQCQDIIQEVTRTFDPEANPTRVQEEIQARTAKLQSRAATRNVMPFFTIRVGDYLGSRGHEEHGRHQEALVTFWHPDHTPYQEGHRVRITSLTAKRTGRGFGLEDVLQLTGTKMSTAREMPTDPKTILLTNYRPREITACAEIEYLDQGAEVDLAVIILAINDKTVNSNKVYMVVADASRQLILVDHQISADQPLPSFLKVHAKILIANARFKMRDYKFGVDVVMSLQSYTHISGTGTGPLVSTSGISGWPLYAQPSLQQLNEMVNGVCGHGRIEDKGNLVELMARANALFVEMQPSL</sequence>
<feature type="compositionally biased region" description="Polar residues" evidence="1">
    <location>
        <begin position="1017"/>
        <end position="1027"/>
    </location>
</feature>
<feature type="compositionally biased region" description="Low complexity" evidence="1">
    <location>
        <begin position="1214"/>
        <end position="1228"/>
    </location>
</feature>
<feature type="region of interest" description="Disordered" evidence="1">
    <location>
        <begin position="917"/>
        <end position="937"/>
    </location>
</feature>
<feature type="region of interest" description="Disordered" evidence="1">
    <location>
        <begin position="432"/>
        <end position="454"/>
    </location>
</feature>
<feature type="region of interest" description="Disordered" evidence="1">
    <location>
        <begin position="251"/>
        <end position="330"/>
    </location>
</feature>
<feature type="region of interest" description="Disordered" evidence="1">
    <location>
        <begin position="847"/>
        <end position="871"/>
    </location>
</feature>
<proteinExistence type="predicted"/>
<dbReference type="InterPro" id="IPR015525">
    <property type="entry name" value="BRCA2"/>
</dbReference>
<dbReference type="InterPro" id="IPR012340">
    <property type="entry name" value="NA-bd_OB-fold"/>
</dbReference>
<feature type="region of interest" description="Disordered" evidence="1">
    <location>
        <begin position="1010"/>
        <end position="1029"/>
    </location>
</feature>
<dbReference type="Gene3D" id="2.40.50.140">
    <property type="entry name" value="Nucleic acid-binding proteins"/>
    <property type="match status" value="2"/>
</dbReference>
<feature type="compositionally biased region" description="Basic and acidic residues" evidence="1">
    <location>
        <begin position="27"/>
        <end position="38"/>
    </location>
</feature>
<dbReference type="PANTHER" id="PTHR11289">
    <property type="entry name" value="BREAST CANCER TYPE 2 SUSCEPTIBILITY PROTEIN BRCA2"/>
    <property type="match status" value="1"/>
</dbReference>